<gene>
    <name evidence="1" type="ORF">ABVK50_07185</name>
</gene>
<proteinExistence type="predicted"/>
<evidence type="ECO:0000313" key="1">
    <source>
        <dbReference type="EMBL" id="XCG50260.1"/>
    </source>
</evidence>
<accession>A0AAU8CVC2</accession>
<sequence>MDLRFRRAAWSISARNFAAVRVGVDENLGHPHPEPLTIKGRYI</sequence>
<organism evidence="1">
    <name type="scientific">Mesorhizobium sp. WSM2240</name>
    <dbReference type="NCBI Taxonomy" id="3228851"/>
    <lineage>
        <taxon>Bacteria</taxon>
        <taxon>Pseudomonadati</taxon>
        <taxon>Pseudomonadota</taxon>
        <taxon>Alphaproteobacteria</taxon>
        <taxon>Hyphomicrobiales</taxon>
        <taxon>Phyllobacteriaceae</taxon>
        <taxon>Mesorhizobium</taxon>
    </lineage>
</organism>
<dbReference type="EMBL" id="CP159253">
    <property type="protein sequence ID" value="XCG50260.1"/>
    <property type="molecule type" value="Genomic_DNA"/>
</dbReference>
<reference evidence="1" key="1">
    <citation type="submission" date="2024-06" db="EMBL/GenBank/DDBJ databases">
        <title>Mesorhizobium karijinii sp. nov., a symbiont of the iconic Swainsona formosa from arid Australia.</title>
        <authorList>
            <person name="Hill Y.J."/>
            <person name="Watkin E.L.J."/>
            <person name="O'Hara G.W."/>
            <person name="Terpolilli J."/>
            <person name="Tye M.L."/>
            <person name="Kohlmeier M.G."/>
        </authorList>
    </citation>
    <scope>NUCLEOTIDE SEQUENCE</scope>
    <source>
        <strain evidence="1">WSM2240</strain>
    </source>
</reference>
<dbReference type="AlphaFoldDB" id="A0AAU8CVC2"/>
<protein>
    <submittedName>
        <fullName evidence="1">Uncharacterized protein</fullName>
    </submittedName>
</protein>
<name>A0AAU8CVC2_9HYPH</name>